<sequence>MPYNVQRRYELSASSGIEGDEDVHEDAGEDEREDEGEDEREDREDEQEDEQKRTSERTRRRMKKALKLEQSRNTTFGYVVNVEINVREQVGVDGGSRQD</sequence>
<gene>
    <name evidence="2" type="ORF">EWM64_g6902</name>
</gene>
<reference evidence="2 3" key="1">
    <citation type="submission" date="2019-02" db="EMBL/GenBank/DDBJ databases">
        <title>Genome sequencing of the rare red list fungi Hericium alpestre (H. flagellum).</title>
        <authorList>
            <person name="Buettner E."/>
            <person name="Kellner H."/>
        </authorList>
    </citation>
    <scope>NUCLEOTIDE SEQUENCE [LARGE SCALE GENOMIC DNA]</scope>
    <source>
        <strain evidence="2 3">DSM 108284</strain>
    </source>
</reference>
<evidence type="ECO:0000256" key="1">
    <source>
        <dbReference type="SAM" id="MobiDB-lite"/>
    </source>
</evidence>
<proteinExistence type="predicted"/>
<evidence type="ECO:0000313" key="2">
    <source>
        <dbReference type="EMBL" id="TFY77114.1"/>
    </source>
</evidence>
<feature type="compositionally biased region" description="Acidic residues" evidence="1">
    <location>
        <begin position="18"/>
        <end position="49"/>
    </location>
</feature>
<dbReference type="AlphaFoldDB" id="A0A4Y9ZS62"/>
<keyword evidence="3" id="KW-1185">Reference proteome</keyword>
<feature type="region of interest" description="Disordered" evidence="1">
    <location>
        <begin position="1"/>
        <end position="66"/>
    </location>
</feature>
<protein>
    <submittedName>
        <fullName evidence="2">Uncharacterized protein</fullName>
    </submittedName>
</protein>
<evidence type="ECO:0000313" key="3">
    <source>
        <dbReference type="Proteomes" id="UP000298061"/>
    </source>
</evidence>
<organism evidence="2 3">
    <name type="scientific">Hericium alpestre</name>
    <dbReference type="NCBI Taxonomy" id="135208"/>
    <lineage>
        <taxon>Eukaryota</taxon>
        <taxon>Fungi</taxon>
        <taxon>Dikarya</taxon>
        <taxon>Basidiomycota</taxon>
        <taxon>Agaricomycotina</taxon>
        <taxon>Agaricomycetes</taxon>
        <taxon>Russulales</taxon>
        <taxon>Hericiaceae</taxon>
        <taxon>Hericium</taxon>
    </lineage>
</organism>
<accession>A0A4Y9ZS62</accession>
<comment type="caution">
    <text evidence="2">The sequence shown here is derived from an EMBL/GenBank/DDBJ whole genome shotgun (WGS) entry which is preliminary data.</text>
</comment>
<dbReference type="EMBL" id="SFCI01001000">
    <property type="protein sequence ID" value="TFY77114.1"/>
    <property type="molecule type" value="Genomic_DNA"/>
</dbReference>
<dbReference type="Proteomes" id="UP000298061">
    <property type="component" value="Unassembled WGS sequence"/>
</dbReference>
<name>A0A4Y9ZS62_9AGAM</name>